<dbReference type="Pfam" id="PF13007">
    <property type="entry name" value="LZ_Tnp_IS66"/>
    <property type="match status" value="1"/>
</dbReference>
<comment type="caution">
    <text evidence="3">The sequence shown here is derived from an EMBL/GenBank/DDBJ whole genome shotgun (WGS) entry which is preliminary data.</text>
</comment>
<organism evidence="3 4">
    <name type="scientific">Spongiibacter thalassae</name>
    <dbReference type="NCBI Taxonomy" id="2721624"/>
    <lineage>
        <taxon>Bacteria</taxon>
        <taxon>Pseudomonadati</taxon>
        <taxon>Pseudomonadota</taxon>
        <taxon>Gammaproteobacteria</taxon>
        <taxon>Cellvibrionales</taxon>
        <taxon>Spongiibacteraceae</taxon>
        <taxon>Spongiibacter</taxon>
    </lineage>
</organism>
<dbReference type="InterPro" id="IPR024474">
    <property type="entry name" value="Znf_dom_IS66"/>
</dbReference>
<dbReference type="EMBL" id="JAAWWK010000002">
    <property type="protein sequence ID" value="NKI17523.1"/>
    <property type="molecule type" value="Genomic_DNA"/>
</dbReference>
<accession>A0ABX1GGG1</accession>
<dbReference type="InterPro" id="IPR024463">
    <property type="entry name" value="Transposase_TnpC_homeodom"/>
</dbReference>
<feature type="domain" description="Transposase TnpC homeodomain" evidence="2">
    <location>
        <begin position="59"/>
        <end position="131"/>
    </location>
</feature>
<feature type="non-terminal residue" evidence="3">
    <location>
        <position position="209"/>
    </location>
</feature>
<keyword evidence="4" id="KW-1185">Reference proteome</keyword>
<dbReference type="Proteomes" id="UP000765845">
    <property type="component" value="Unassembled WGS sequence"/>
</dbReference>
<protein>
    <submittedName>
        <fullName evidence="3">IS66 family transposase</fullName>
    </submittedName>
</protein>
<dbReference type="InterPro" id="IPR052344">
    <property type="entry name" value="Transposase-related"/>
</dbReference>
<feature type="domain" description="Transposase IS66 zinc-finger binding" evidence="1">
    <location>
        <begin position="138"/>
        <end position="180"/>
    </location>
</feature>
<dbReference type="PANTHER" id="PTHR33678:SF1">
    <property type="entry name" value="BLL1576 PROTEIN"/>
    <property type="match status" value="1"/>
</dbReference>
<reference evidence="3 4" key="1">
    <citation type="submission" date="2020-04" db="EMBL/GenBank/DDBJ databases">
        <authorList>
            <person name="Yoon J."/>
        </authorList>
    </citation>
    <scope>NUCLEOTIDE SEQUENCE [LARGE SCALE GENOMIC DNA]</scope>
    <source>
        <strain evidence="3 4">KMU-166</strain>
    </source>
</reference>
<evidence type="ECO:0000313" key="4">
    <source>
        <dbReference type="Proteomes" id="UP000765845"/>
    </source>
</evidence>
<dbReference type="Pfam" id="PF13005">
    <property type="entry name" value="zf-IS66"/>
    <property type="match status" value="1"/>
</dbReference>
<dbReference type="PANTHER" id="PTHR33678">
    <property type="entry name" value="BLL1576 PROTEIN"/>
    <property type="match status" value="1"/>
</dbReference>
<gene>
    <name evidence="3" type="ORF">HCU74_08840</name>
</gene>
<name>A0ABX1GGG1_9GAMM</name>
<proteinExistence type="predicted"/>
<sequence length="209" mass="23668">MTQLQPADLQNLTPEQLRELILLQAKTLAERDDQVSQRDTVIQQLQTSHARLEIHNDKLTHELALLRRHRFGKRSEGMDKQQLALLDALVDEDIAAIEAELEALSPKAIERRVRKQAKRQPLPKDLPRTEIHHEPESTSCSCGCALTRIGEDVSEKLDYQPGTFSVERHIRGKWCCRECDSLVQAPVAPHIIDKGIPTTNLLAQVLISK</sequence>
<evidence type="ECO:0000313" key="3">
    <source>
        <dbReference type="EMBL" id="NKI17523.1"/>
    </source>
</evidence>
<evidence type="ECO:0000259" key="1">
    <source>
        <dbReference type="Pfam" id="PF13005"/>
    </source>
</evidence>
<evidence type="ECO:0000259" key="2">
    <source>
        <dbReference type="Pfam" id="PF13007"/>
    </source>
</evidence>